<evidence type="ECO:0008006" key="3">
    <source>
        <dbReference type="Google" id="ProtNLM"/>
    </source>
</evidence>
<dbReference type="InterPro" id="IPR029055">
    <property type="entry name" value="Ntn_hydrolases_N"/>
</dbReference>
<organism evidence="1 2">
    <name type="scientific">Kitasatospora arboriphila</name>
    <dbReference type="NCBI Taxonomy" id="258052"/>
    <lineage>
        <taxon>Bacteria</taxon>
        <taxon>Bacillati</taxon>
        <taxon>Actinomycetota</taxon>
        <taxon>Actinomycetes</taxon>
        <taxon>Kitasatosporales</taxon>
        <taxon>Streptomycetaceae</taxon>
        <taxon>Kitasatospora</taxon>
    </lineage>
</organism>
<sequence length="297" mass="30568">MTYSIVARDPETGALGVAVQSAALAVGTLVPWARPGVGAVATQGFTETSHGPRCLDGLAAGMSAPDTLADAVATDPAAEMRQVAVVSADGTLAARTGALCVDHAGHLIEDGCAVQANMAATDRVWPAMAEAYTAARGPFPHRLHTALRAAEAARRCARGRMSAALLVVSGTHGEPWQGRLVDLRTDRSTDPLGDLARLLTAADAYRGFDRAVESLYGGDPDGALRAIDTALAALPGEQGLRFLRAGALMARGEAAAATDELHALLADHPGWETVLRGFAAKGLLPLPPGTTADDLLE</sequence>
<dbReference type="Gene3D" id="3.60.20.10">
    <property type="entry name" value="Glutamine Phosphoribosylpyrophosphate, subunit 1, domain 1"/>
    <property type="match status" value="1"/>
</dbReference>
<dbReference type="Pfam" id="PF06267">
    <property type="entry name" value="DUF1028"/>
    <property type="match status" value="1"/>
</dbReference>
<evidence type="ECO:0000313" key="2">
    <source>
        <dbReference type="Proteomes" id="UP001499987"/>
    </source>
</evidence>
<reference evidence="1 2" key="1">
    <citation type="journal article" date="2019" name="Int. J. Syst. Evol. Microbiol.">
        <title>The Global Catalogue of Microorganisms (GCM) 10K type strain sequencing project: providing services to taxonomists for standard genome sequencing and annotation.</title>
        <authorList>
            <consortium name="The Broad Institute Genomics Platform"/>
            <consortium name="The Broad Institute Genome Sequencing Center for Infectious Disease"/>
            <person name="Wu L."/>
            <person name="Ma J."/>
        </authorList>
    </citation>
    <scope>NUCLEOTIDE SEQUENCE [LARGE SCALE GENOMIC DNA]</scope>
    <source>
        <strain evidence="1 2">JCM 13002</strain>
    </source>
</reference>
<dbReference type="SUPFAM" id="SSF56235">
    <property type="entry name" value="N-terminal nucleophile aminohydrolases (Ntn hydrolases)"/>
    <property type="match status" value="1"/>
</dbReference>
<dbReference type="Proteomes" id="UP001499987">
    <property type="component" value="Unassembled WGS sequence"/>
</dbReference>
<dbReference type="PANTHER" id="PTHR39328">
    <property type="entry name" value="BLL2871 PROTEIN"/>
    <property type="match status" value="1"/>
</dbReference>
<dbReference type="EMBL" id="BAAALD010000085">
    <property type="protein sequence ID" value="GAA1112446.1"/>
    <property type="molecule type" value="Genomic_DNA"/>
</dbReference>
<keyword evidence="2" id="KW-1185">Reference proteome</keyword>
<protein>
    <recommendedName>
        <fullName evidence="3">DUF1028 domain-containing protein</fullName>
    </recommendedName>
</protein>
<dbReference type="PANTHER" id="PTHR39328:SF1">
    <property type="entry name" value="BLL2871 PROTEIN"/>
    <property type="match status" value="1"/>
</dbReference>
<gene>
    <name evidence="1" type="ORF">GCM10009663_61850</name>
</gene>
<dbReference type="Pfam" id="PF14559">
    <property type="entry name" value="TPR_19"/>
    <property type="match status" value="1"/>
</dbReference>
<accession>A0ABN1U1E5</accession>
<dbReference type="InterPro" id="IPR010430">
    <property type="entry name" value="DUF1028"/>
</dbReference>
<proteinExistence type="predicted"/>
<evidence type="ECO:0000313" key="1">
    <source>
        <dbReference type="EMBL" id="GAA1112446.1"/>
    </source>
</evidence>
<name>A0ABN1U1E5_9ACTN</name>
<dbReference type="RefSeq" id="WP_344627002.1">
    <property type="nucleotide sequence ID" value="NZ_BAAALD010000085.1"/>
</dbReference>
<comment type="caution">
    <text evidence="1">The sequence shown here is derived from an EMBL/GenBank/DDBJ whole genome shotgun (WGS) entry which is preliminary data.</text>
</comment>